<proteinExistence type="predicted"/>
<dbReference type="Pfam" id="PF01429">
    <property type="entry name" value="MBD"/>
    <property type="match status" value="1"/>
</dbReference>
<dbReference type="AlphaFoldDB" id="H3AT39"/>
<dbReference type="EMBL" id="AFYH01121068">
    <property type="status" value="NOT_ANNOTATED_CDS"/>
    <property type="molecule type" value="Genomic_DNA"/>
</dbReference>
<dbReference type="Proteomes" id="UP000008672">
    <property type="component" value="Unassembled WGS sequence"/>
</dbReference>
<feature type="compositionally biased region" description="Basic and acidic residues" evidence="4">
    <location>
        <begin position="216"/>
        <end position="240"/>
    </location>
</feature>
<feature type="region of interest" description="Disordered" evidence="4">
    <location>
        <begin position="32"/>
        <end position="77"/>
    </location>
</feature>
<dbReference type="PANTHER" id="PTHR15074:SF6">
    <property type="entry name" value="METHYL-CPG-BINDING PROTEIN 2"/>
    <property type="match status" value="1"/>
</dbReference>
<evidence type="ECO:0000259" key="5">
    <source>
        <dbReference type="PROSITE" id="PS50982"/>
    </source>
</evidence>
<comment type="subcellular location">
    <subcellularLocation>
        <location evidence="1">Nucleus</location>
    </subcellularLocation>
</comment>
<organism evidence="6 7">
    <name type="scientific">Latimeria chalumnae</name>
    <name type="common">Coelacanth</name>
    <dbReference type="NCBI Taxonomy" id="7897"/>
    <lineage>
        <taxon>Eukaryota</taxon>
        <taxon>Metazoa</taxon>
        <taxon>Chordata</taxon>
        <taxon>Craniata</taxon>
        <taxon>Vertebrata</taxon>
        <taxon>Euteleostomi</taxon>
        <taxon>Coelacanthiformes</taxon>
        <taxon>Coelacanthidae</taxon>
        <taxon>Latimeria</taxon>
    </lineage>
</organism>
<dbReference type="SMART" id="SM00391">
    <property type="entry name" value="MBD"/>
    <property type="match status" value="1"/>
</dbReference>
<dbReference type="Gene3D" id="3.30.890.10">
    <property type="entry name" value="Methyl-cpg-binding Protein 2, Chain A"/>
    <property type="match status" value="1"/>
</dbReference>
<dbReference type="EMBL" id="AFYH01121070">
    <property type="status" value="NOT_ANNOTATED_CDS"/>
    <property type="molecule type" value="Genomic_DNA"/>
</dbReference>
<feature type="domain" description="MBD" evidence="5">
    <location>
        <begin position="1"/>
        <end position="38"/>
    </location>
</feature>
<dbReference type="EMBL" id="AFYH01121069">
    <property type="status" value="NOT_ANNOTATED_CDS"/>
    <property type="molecule type" value="Genomic_DNA"/>
</dbReference>
<dbReference type="EMBL" id="AFYH01121067">
    <property type="status" value="NOT_ANNOTATED_CDS"/>
    <property type="molecule type" value="Genomic_DNA"/>
</dbReference>
<gene>
    <name evidence="6" type="primary">MECP2</name>
</gene>
<dbReference type="EMBL" id="AFYH01121071">
    <property type="status" value="NOT_ANNOTATED_CDS"/>
    <property type="molecule type" value="Genomic_DNA"/>
</dbReference>
<feature type="compositionally biased region" description="Low complexity" evidence="4">
    <location>
        <begin position="250"/>
        <end position="260"/>
    </location>
</feature>
<feature type="compositionally biased region" description="Basic residues" evidence="4">
    <location>
        <begin position="63"/>
        <end position="75"/>
    </location>
</feature>
<keyword evidence="3" id="KW-0539">Nucleus</keyword>
<protein>
    <submittedName>
        <fullName evidence="6">Methyl-CpG binding protein 2</fullName>
    </submittedName>
</protein>
<evidence type="ECO:0000313" key="7">
    <source>
        <dbReference type="Proteomes" id="UP000008672"/>
    </source>
</evidence>
<keyword evidence="2" id="KW-0597">Phosphoprotein</keyword>
<dbReference type="GO" id="GO:0010385">
    <property type="term" value="F:double-stranded methylated DNA binding"/>
    <property type="evidence" value="ECO:0007669"/>
    <property type="project" value="TreeGrafter"/>
</dbReference>
<dbReference type="EMBL" id="AFYH01121064">
    <property type="status" value="NOT_ANNOTATED_CDS"/>
    <property type="molecule type" value="Genomic_DNA"/>
</dbReference>
<feature type="compositionally biased region" description="Basic residues" evidence="4">
    <location>
        <begin position="119"/>
        <end position="128"/>
    </location>
</feature>
<dbReference type="SUPFAM" id="SSF54171">
    <property type="entry name" value="DNA-binding domain"/>
    <property type="match status" value="1"/>
</dbReference>
<dbReference type="GO" id="GO:0000122">
    <property type="term" value="P:negative regulation of transcription by RNA polymerase II"/>
    <property type="evidence" value="ECO:0007669"/>
    <property type="project" value="TreeGrafter"/>
</dbReference>
<reference evidence="6" key="2">
    <citation type="submission" date="2025-08" db="UniProtKB">
        <authorList>
            <consortium name="Ensembl"/>
        </authorList>
    </citation>
    <scope>IDENTIFICATION</scope>
</reference>
<dbReference type="EMBL" id="AFYH01121065">
    <property type="status" value="NOT_ANNOTATED_CDS"/>
    <property type="molecule type" value="Genomic_DNA"/>
</dbReference>
<evidence type="ECO:0000256" key="1">
    <source>
        <dbReference type="ARBA" id="ARBA00004123"/>
    </source>
</evidence>
<dbReference type="GeneTree" id="ENSGT00530000063687"/>
<dbReference type="GO" id="GO:0008327">
    <property type="term" value="F:methyl-CpG binding"/>
    <property type="evidence" value="ECO:0007669"/>
    <property type="project" value="TreeGrafter"/>
</dbReference>
<feature type="region of interest" description="Disordered" evidence="4">
    <location>
        <begin position="111"/>
        <end position="150"/>
    </location>
</feature>
<reference evidence="6" key="3">
    <citation type="submission" date="2025-09" db="UniProtKB">
        <authorList>
            <consortium name="Ensembl"/>
        </authorList>
    </citation>
    <scope>IDENTIFICATION</scope>
</reference>
<evidence type="ECO:0000256" key="2">
    <source>
        <dbReference type="ARBA" id="ARBA00022553"/>
    </source>
</evidence>
<dbReference type="InterPro" id="IPR016177">
    <property type="entry name" value="DNA-bd_dom_sf"/>
</dbReference>
<dbReference type="PROSITE" id="PS50982">
    <property type="entry name" value="MBD"/>
    <property type="match status" value="1"/>
</dbReference>
<evidence type="ECO:0000313" key="6">
    <source>
        <dbReference type="Ensembl" id="ENSLACP00000012810.1"/>
    </source>
</evidence>
<sequence>FSPKGKAFRSKVELIAYFQKVGDTTLDPNDFDFTVTGRGSPSRREQRPPKKTKAPKVVGTGRGRGRPKGSVKAKIKTTSEGVQVKRVIEKSPGKLLVKMPFSPSVRVEGGVGASEQVVVKKRAGRKRKSETDPQAVPKKRGRKPGSTSAVVEIKKKAIKESSVKPIHETVLPIKKRKTRETVSIPEPKEVTKPELAVVVGEKGGKGQKTAKIIGRKAKEGSPKGRGVMKKEHPPYPEEPKALPVPEPESSKNSKSPQEPQDLSSKGYKEEKMPKSDSCPKEPCKTQPTEKFKHRVESDRKDIVSSSLPRPSHEEPVDTRTPVTERVS</sequence>
<dbReference type="InterPro" id="IPR045138">
    <property type="entry name" value="MeCP2/MBD4"/>
</dbReference>
<evidence type="ECO:0000256" key="3">
    <source>
        <dbReference type="ARBA" id="ARBA00023242"/>
    </source>
</evidence>
<reference evidence="7" key="1">
    <citation type="submission" date="2011-08" db="EMBL/GenBank/DDBJ databases">
        <title>The draft genome of Latimeria chalumnae.</title>
        <authorList>
            <person name="Di Palma F."/>
            <person name="Alfoldi J."/>
            <person name="Johnson J."/>
            <person name="Berlin A."/>
            <person name="Gnerre S."/>
            <person name="Jaffe D."/>
            <person name="MacCallum I."/>
            <person name="Young S."/>
            <person name="Walker B.J."/>
            <person name="Lander E."/>
            <person name="Lindblad-Toh K."/>
        </authorList>
    </citation>
    <scope>NUCLEOTIDE SEQUENCE [LARGE SCALE GENOMIC DNA]</scope>
    <source>
        <strain evidence="7">Wild caught</strain>
    </source>
</reference>
<accession>H3AT39</accession>
<name>H3AT39_LATCH</name>
<evidence type="ECO:0000256" key="4">
    <source>
        <dbReference type="SAM" id="MobiDB-lite"/>
    </source>
</evidence>
<dbReference type="GO" id="GO:0003682">
    <property type="term" value="F:chromatin binding"/>
    <property type="evidence" value="ECO:0007669"/>
    <property type="project" value="TreeGrafter"/>
</dbReference>
<keyword evidence="7" id="KW-1185">Reference proteome</keyword>
<feature type="region of interest" description="Disordered" evidence="4">
    <location>
        <begin position="176"/>
        <end position="327"/>
    </location>
</feature>
<dbReference type="GO" id="GO:0000792">
    <property type="term" value="C:heterochromatin"/>
    <property type="evidence" value="ECO:0007669"/>
    <property type="project" value="TreeGrafter"/>
</dbReference>
<dbReference type="InterPro" id="IPR001739">
    <property type="entry name" value="Methyl_CpG_DNA-bd"/>
</dbReference>
<dbReference type="EMBL" id="AFYH01121073">
    <property type="status" value="NOT_ANNOTATED_CDS"/>
    <property type="molecule type" value="Genomic_DNA"/>
</dbReference>
<dbReference type="EMBL" id="AFYH01121066">
    <property type="status" value="NOT_ANNOTATED_CDS"/>
    <property type="molecule type" value="Genomic_DNA"/>
</dbReference>
<dbReference type="GO" id="GO:0005634">
    <property type="term" value="C:nucleus"/>
    <property type="evidence" value="ECO:0007669"/>
    <property type="project" value="UniProtKB-SubCell"/>
</dbReference>
<dbReference type="PANTHER" id="PTHR15074">
    <property type="entry name" value="METHYL-CPG-BINDING PROTEIN"/>
    <property type="match status" value="1"/>
</dbReference>
<feature type="compositionally biased region" description="Basic and acidic residues" evidence="4">
    <location>
        <begin position="266"/>
        <end position="302"/>
    </location>
</feature>
<dbReference type="EMBL" id="AFYH01121072">
    <property type="status" value="NOT_ANNOTATED_CDS"/>
    <property type="molecule type" value="Genomic_DNA"/>
</dbReference>
<dbReference type="Ensembl" id="ENSLACT00000012904.1">
    <property type="protein sequence ID" value="ENSLACP00000012810.1"/>
    <property type="gene ID" value="ENSLACG00000011281.2"/>
</dbReference>
<dbReference type="Bgee" id="ENSLACG00000011281">
    <property type="expression patterns" value="Expressed in muscle tissue and 6 other cell types or tissues"/>
</dbReference>